<dbReference type="InterPro" id="IPR025420">
    <property type="entry name" value="DUF4143"/>
</dbReference>
<accession>A0A2M6T1C0</accession>
<comment type="caution">
    <text evidence="3">The sequence shown here is derived from an EMBL/GenBank/DDBJ whole genome shotgun (WGS) entry which is preliminary data.</text>
</comment>
<dbReference type="AlphaFoldDB" id="A0A2M6T1C0"/>
<organism evidence="3 4">
    <name type="scientific">Candidatus Nealsonbacteria bacterium CG08_land_8_20_14_0_20_43_11</name>
    <dbReference type="NCBI Taxonomy" id="1974706"/>
    <lineage>
        <taxon>Bacteria</taxon>
        <taxon>Candidatus Nealsoniibacteriota</taxon>
    </lineage>
</organism>
<dbReference type="InterPro" id="IPR036390">
    <property type="entry name" value="WH_DNA-bd_sf"/>
</dbReference>
<dbReference type="InterPro" id="IPR041682">
    <property type="entry name" value="AAA_14"/>
</dbReference>
<proteinExistence type="predicted"/>
<evidence type="ECO:0000259" key="2">
    <source>
        <dbReference type="SMART" id="SM00382"/>
    </source>
</evidence>
<dbReference type="SUPFAM" id="SSF46785">
    <property type="entry name" value="Winged helix' DNA-binding domain"/>
    <property type="match status" value="1"/>
</dbReference>
<feature type="domain" description="AAA+ ATPase" evidence="2">
    <location>
        <begin position="23"/>
        <end position="139"/>
    </location>
</feature>
<sequence length="382" mass="44357">MGKIRKIMKIPRNYQNLNKFLKPNKVLVIYGPRQVGKTTLLKDFLANCPLKYRLDSGDDLRIKEVFISSDFKKIKDYATGYELIVIDEAQKIPGIGQGLKILVDQVPKIKVIATGSSSFELAGQVGEPLTGRKITLTLFPVAQSEFFLLYNPYELKNQISDYLVFGCYPEVAANENTEEKKRILNELTGSYLLKDILELEKVKSSKILLDLLRLLAFQVGNEVSLSELAEQLGIDAKTVARYLDLFEKAFVLYNLRGFSRNLKKEITKKSKYYFYDNGIRNAIISNFNPLEIRNDIGQLWENFIIMERIKKQSYKKIYANNYFWRSWSKQEVDFVEERGGQLYGYEIKWKDGKVKKPSEWSENYPKAIFKIINQKNYLDFVV</sequence>
<evidence type="ECO:0000256" key="1">
    <source>
        <dbReference type="ARBA" id="ARBA00023125"/>
    </source>
</evidence>
<dbReference type="GO" id="GO:0003677">
    <property type="term" value="F:DNA binding"/>
    <property type="evidence" value="ECO:0007669"/>
    <property type="project" value="UniProtKB-KW"/>
</dbReference>
<dbReference type="Pfam" id="PF13635">
    <property type="entry name" value="DUF4143"/>
    <property type="match status" value="1"/>
</dbReference>
<dbReference type="SMART" id="SM00382">
    <property type="entry name" value="AAA"/>
    <property type="match status" value="1"/>
</dbReference>
<dbReference type="PANTHER" id="PTHR43566">
    <property type="entry name" value="CONSERVED PROTEIN"/>
    <property type="match status" value="1"/>
</dbReference>
<dbReference type="EMBL" id="PEYE01000015">
    <property type="protein sequence ID" value="PIS38974.1"/>
    <property type="molecule type" value="Genomic_DNA"/>
</dbReference>
<gene>
    <name evidence="3" type="ORF">COT34_00890</name>
</gene>
<dbReference type="InterPro" id="IPR027417">
    <property type="entry name" value="P-loop_NTPase"/>
</dbReference>
<protein>
    <submittedName>
        <fullName evidence="3">AAA family ATPase</fullName>
    </submittedName>
</protein>
<dbReference type="InterPro" id="IPR003593">
    <property type="entry name" value="AAA+_ATPase"/>
</dbReference>
<evidence type="ECO:0000313" key="3">
    <source>
        <dbReference type="EMBL" id="PIS38974.1"/>
    </source>
</evidence>
<keyword evidence="1" id="KW-0238">DNA-binding</keyword>
<name>A0A2M6T1C0_9BACT</name>
<evidence type="ECO:0000313" key="4">
    <source>
        <dbReference type="Proteomes" id="UP000229390"/>
    </source>
</evidence>
<dbReference type="SUPFAM" id="SSF52540">
    <property type="entry name" value="P-loop containing nucleoside triphosphate hydrolases"/>
    <property type="match status" value="1"/>
</dbReference>
<dbReference type="Proteomes" id="UP000229390">
    <property type="component" value="Unassembled WGS sequence"/>
</dbReference>
<dbReference type="Pfam" id="PF13173">
    <property type="entry name" value="AAA_14"/>
    <property type="match status" value="1"/>
</dbReference>
<reference evidence="4" key="1">
    <citation type="submission" date="2017-09" db="EMBL/GenBank/DDBJ databases">
        <title>Depth-based differentiation of microbial function through sediment-hosted aquifers and enrichment of novel symbionts in the deep terrestrial subsurface.</title>
        <authorList>
            <person name="Probst A.J."/>
            <person name="Ladd B."/>
            <person name="Jarett J.K."/>
            <person name="Geller-Mcgrath D.E."/>
            <person name="Sieber C.M.K."/>
            <person name="Emerson J.B."/>
            <person name="Anantharaman K."/>
            <person name="Thomas B.C."/>
            <person name="Malmstrom R."/>
            <person name="Stieglmeier M."/>
            <person name="Klingl A."/>
            <person name="Woyke T."/>
            <person name="Ryan C.M."/>
            <person name="Banfield J.F."/>
        </authorList>
    </citation>
    <scope>NUCLEOTIDE SEQUENCE [LARGE SCALE GENOMIC DNA]</scope>
</reference>
<dbReference type="Gene3D" id="3.40.50.300">
    <property type="entry name" value="P-loop containing nucleotide triphosphate hydrolases"/>
    <property type="match status" value="1"/>
</dbReference>
<dbReference type="PANTHER" id="PTHR43566:SF1">
    <property type="entry name" value="AAA+ ATPASE DOMAIN-CONTAINING PROTEIN"/>
    <property type="match status" value="1"/>
</dbReference>